<dbReference type="InterPro" id="IPR024654">
    <property type="entry name" value="Calcineurin-like_PHP_lpxH"/>
</dbReference>
<feature type="domain" description="Calcineurin-like phosphoesterase" evidence="1">
    <location>
        <begin position="38"/>
        <end position="237"/>
    </location>
</feature>
<reference evidence="2 3" key="1">
    <citation type="submission" date="2021-06" db="EMBL/GenBank/DDBJ databases">
        <authorList>
            <person name="Criscuolo A."/>
        </authorList>
    </citation>
    <scope>NUCLEOTIDE SEQUENCE [LARGE SCALE GENOMIC DNA]</scope>
    <source>
        <strain evidence="3">CIP 111802</strain>
    </source>
</reference>
<keyword evidence="3" id="KW-1185">Reference proteome</keyword>
<dbReference type="PIRSF" id="PIRSF000883">
    <property type="entry name" value="Pesterase_MJ0912"/>
    <property type="match status" value="1"/>
</dbReference>
<evidence type="ECO:0000259" key="1">
    <source>
        <dbReference type="Pfam" id="PF12850"/>
    </source>
</evidence>
<dbReference type="PANTHER" id="PTHR42850:SF2">
    <property type="entry name" value="BLL5683 PROTEIN"/>
    <property type="match status" value="1"/>
</dbReference>
<dbReference type="EMBL" id="CAJVCE010000041">
    <property type="protein sequence ID" value="CAG7658252.1"/>
    <property type="molecule type" value="Genomic_DNA"/>
</dbReference>
<dbReference type="PANTHER" id="PTHR42850">
    <property type="entry name" value="METALLOPHOSPHOESTERASE"/>
    <property type="match status" value="1"/>
</dbReference>
<sequence length="281" mass="32110">MDSSSLMFIEVTGRILPICANIVCIRRSRERRCILSMFAVIADIHGNYPALKAALQAIDQFNVNHIYCLGDMIGIGPDSNEVLDMLFSRDDISMVTGNHDEAVLALLNGEEYPVSHSHVRSHHEWIANRLDFSFIEKLRSLPRSIELTQDNLRVLLIHYHIKQSKLIEHISNDPFSSIVEPSLDNLSKLFSDRQENLICFGHHHPIHYFNHQSRTYLNPGSLGCNNKPTARFALVDVAGVQSRTELNDVNYDNTDFLKSYSKLNVPDREFILKVFHGDQLR</sequence>
<name>A0ABM8VTT9_9BACL</name>
<dbReference type="GO" id="GO:0008803">
    <property type="term" value="F:bis(5'-nucleosyl)-tetraphosphatase (symmetrical) activity"/>
    <property type="evidence" value="ECO:0007669"/>
    <property type="project" value="UniProtKB-EC"/>
</dbReference>
<organism evidence="2 3">
    <name type="scientific">Paenibacillus allorhizosphaerae</name>
    <dbReference type="NCBI Taxonomy" id="2849866"/>
    <lineage>
        <taxon>Bacteria</taxon>
        <taxon>Bacillati</taxon>
        <taxon>Bacillota</taxon>
        <taxon>Bacilli</taxon>
        <taxon>Bacillales</taxon>
        <taxon>Paenibacillaceae</taxon>
        <taxon>Paenibacillus</taxon>
    </lineage>
</organism>
<dbReference type="InterPro" id="IPR050126">
    <property type="entry name" value="Ap4A_hydrolase"/>
</dbReference>
<keyword evidence="2" id="KW-0378">Hydrolase</keyword>
<dbReference type="InterPro" id="IPR011152">
    <property type="entry name" value="Pesterase_MJ0912"/>
</dbReference>
<dbReference type="Pfam" id="PF12850">
    <property type="entry name" value="Metallophos_2"/>
    <property type="match status" value="1"/>
</dbReference>
<dbReference type="EC" id="3.6.1.41" evidence="2"/>
<protein>
    <submittedName>
        <fullName evidence="2">Bis(5'-nucleosyl)-tetraphosphatase, symmetrical</fullName>
        <ecNumber evidence="2">3.6.1.41</ecNumber>
    </submittedName>
</protein>
<evidence type="ECO:0000313" key="3">
    <source>
        <dbReference type="Proteomes" id="UP000730618"/>
    </source>
</evidence>
<accession>A0ABM8VTT9</accession>
<dbReference type="Proteomes" id="UP000730618">
    <property type="component" value="Unassembled WGS sequence"/>
</dbReference>
<gene>
    <name evidence="2" type="primary">apaH</name>
    <name evidence="2" type="ORF">PAECIP111802_06995</name>
</gene>
<proteinExistence type="predicted"/>
<evidence type="ECO:0000313" key="2">
    <source>
        <dbReference type="EMBL" id="CAG7658252.1"/>
    </source>
</evidence>
<comment type="caution">
    <text evidence="2">The sequence shown here is derived from an EMBL/GenBank/DDBJ whole genome shotgun (WGS) entry which is preliminary data.</text>
</comment>